<feature type="transmembrane region" description="Helical" evidence="2">
    <location>
        <begin position="167"/>
        <end position="189"/>
    </location>
</feature>
<proteinExistence type="predicted"/>
<dbReference type="InterPro" id="IPR036179">
    <property type="entry name" value="Ig-like_dom_sf"/>
</dbReference>
<dbReference type="Proteomes" id="UP001163046">
    <property type="component" value="Unassembled WGS sequence"/>
</dbReference>
<evidence type="ECO:0000256" key="2">
    <source>
        <dbReference type="SAM" id="Phobius"/>
    </source>
</evidence>
<feature type="domain" description="Ig-like" evidence="3">
    <location>
        <begin position="9"/>
        <end position="132"/>
    </location>
</feature>
<dbReference type="EMBL" id="MU826838">
    <property type="protein sequence ID" value="KAJ7372083.1"/>
    <property type="molecule type" value="Genomic_DNA"/>
</dbReference>
<evidence type="ECO:0000259" key="3">
    <source>
        <dbReference type="PROSITE" id="PS50835"/>
    </source>
</evidence>
<comment type="caution">
    <text evidence="4">The sequence shown here is derived from an EMBL/GenBank/DDBJ whole genome shotgun (WGS) entry which is preliminary data.</text>
</comment>
<keyword evidence="5" id="KW-1185">Reference proteome</keyword>
<reference evidence="4" key="1">
    <citation type="submission" date="2023-01" db="EMBL/GenBank/DDBJ databases">
        <title>Genome assembly of the deep-sea coral Lophelia pertusa.</title>
        <authorList>
            <person name="Herrera S."/>
            <person name="Cordes E."/>
        </authorList>
    </citation>
    <scope>NUCLEOTIDE SEQUENCE</scope>
    <source>
        <strain evidence="4">USNM1676648</strain>
        <tissue evidence="4">Polyp</tissue>
    </source>
</reference>
<protein>
    <recommendedName>
        <fullName evidence="3">Ig-like domain-containing protein</fullName>
    </recommendedName>
</protein>
<dbReference type="AlphaFoldDB" id="A0A9W9Z1R2"/>
<dbReference type="InterPro" id="IPR013783">
    <property type="entry name" value="Ig-like_fold"/>
</dbReference>
<organism evidence="4 5">
    <name type="scientific">Desmophyllum pertusum</name>
    <dbReference type="NCBI Taxonomy" id="174260"/>
    <lineage>
        <taxon>Eukaryota</taxon>
        <taxon>Metazoa</taxon>
        <taxon>Cnidaria</taxon>
        <taxon>Anthozoa</taxon>
        <taxon>Hexacorallia</taxon>
        <taxon>Scleractinia</taxon>
        <taxon>Caryophylliina</taxon>
        <taxon>Caryophylliidae</taxon>
        <taxon>Desmophyllum</taxon>
    </lineage>
</organism>
<keyword evidence="2" id="KW-0472">Membrane</keyword>
<gene>
    <name evidence="4" type="ORF">OS493_020507</name>
</gene>
<feature type="region of interest" description="Disordered" evidence="1">
    <location>
        <begin position="139"/>
        <end position="158"/>
    </location>
</feature>
<dbReference type="InterPro" id="IPR007110">
    <property type="entry name" value="Ig-like_dom"/>
</dbReference>
<dbReference type="Gene3D" id="2.60.40.10">
    <property type="entry name" value="Immunoglobulins"/>
    <property type="match status" value="1"/>
</dbReference>
<dbReference type="PROSITE" id="PS50835">
    <property type="entry name" value="IG_LIKE"/>
    <property type="match status" value="1"/>
</dbReference>
<sequence>MVIKFPNLPEEVAAEIPDDQSIYLMTCTLADGKKYYGIHVEYDRHTPLTDAVWLQVVAKPIADHPRITYVTIPTVLRIGQYVSLNCTAAGHKVLASGISEAVFTLKNITDKDWGEFLCVANNSAGEDKKSVIIKDIGNTKNTVSPEPETSVTPNSNKKGVSMSTESILYGVIPALLFFLSLVAVASYLIRRKRTRDEENNIKTCEEISISQTTGECFVLTEFRPEMNAITPGSMSNELSRTVVPLRGSERSGHNQDIHVTVIKRPTLEEENKIAMETNEALQRV</sequence>
<keyword evidence="2" id="KW-1133">Transmembrane helix</keyword>
<keyword evidence="2" id="KW-0812">Transmembrane</keyword>
<evidence type="ECO:0000313" key="5">
    <source>
        <dbReference type="Proteomes" id="UP001163046"/>
    </source>
</evidence>
<accession>A0A9W9Z1R2</accession>
<evidence type="ECO:0000313" key="4">
    <source>
        <dbReference type="EMBL" id="KAJ7372083.1"/>
    </source>
</evidence>
<name>A0A9W9Z1R2_9CNID</name>
<dbReference type="SUPFAM" id="SSF48726">
    <property type="entry name" value="Immunoglobulin"/>
    <property type="match status" value="1"/>
</dbReference>
<dbReference type="OrthoDB" id="6159398at2759"/>
<evidence type="ECO:0000256" key="1">
    <source>
        <dbReference type="SAM" id="MobiDB-lite"/>
    </source>
</evidence>